<name>A0A660DX16_9LACO</name>
<proteinExistence type="predicted"/>
<evidence type="ECO:0000313" key="2">
    <source>
        <dbReference type="Proteomes" id="UP000289996"/>
    </source>
</evidence>
<dbReference type="Gene3D" id="2.30.30.290">
    <property type="entry name" value="YopX-like domains"/>
    <property type="match status" value="1"/>
</dbReference>
<dbReference type="RefSeq" id="WP_130851599.1">
    <property type="nucleotide sequence ID" value="NZ_UYIG01000068.1"/>
</dbReference>
<organism evidence="1 2">
    <name type="scientific">Lactiplantibacillus mudanjiangensis</name>
    <dbReference type="NCBI Taxonomy" id="1296538"/>
    <lineage>
        <taxon>Bacteria</taxon>
        <taxon>Bacillati</taxon>
        <taxon>Bacillota</taxon>
        <taxon>Bacilli</taxon>
        <taxon>Lactobacillales</taxon>
        <taxon>Lactobacillaceae</taxon>
        <taxon>Lactiplantibacillus</taxon>
    </lineage>
</organism>
<sequence length="68" mass="7784">MKYMNGKSIKVGDILWAKDARWIVTNDYQMALIGKEIEFTQMILPAFVKYVGNVHENPELLEAGPNEN</sequence>
<protein>
    <submittedName>
        <fullName evidence="1">Uncharacterized protein</fullName>
    </submittedName>
</protein>
<dbReference type="EMBL" id="UYIG01000068">
    <property type="protein sequence ID" value="VDG27893.1"/>
    <property type="molecule type" value="Genomic_DNA"/>
</dbReference>
<gene>
    <name evidence="1" type="ORF">MUDAN_MDHGFNIF_02710</name>
</gene>
<dbReference type="SUPFAM" id="SSF159006">
    <property type="entry name" value="YopX-like"/>
    <property type="match status" value="1"/>
</dbReference>
<evidence type="ECO:0000313" key="1">
    <source>
        <dbReference type="EMBL" id="VDG27893.1"/>
    </source>
</evidence>
<dbReference type="OrthoDB" id="1809393at2"/>
<reference evidence="1 2" key="1">
    <citation type="submission" date="2018-11" db="EMBL/GenBank/DDBJ databases">
        <authorList>
            <person name="Wuyts S."/>
        </authorList>
    </citation>
    <scope>NUCLEOTIDE SEQUENCE [LARGE SCALE GENOMIC DNA]</scope>
    <source>
        <strain evidence="1">Lactobacillus mudanjiangensis AMBF249</strain>
    </source>
</reference>
<keyword evidence="2" id="KW-1185">Reference proteome</keyword>
<accession>A0A660DX16</accession>
<dbReference type="Proteomes" id="UP000289996">
    <property type="component" value="Unassembled WGS sequence"/>
</dbReference>
<dbReference type="AlphaFoldDB" id="A0A660DX16"/>
<dbReference type="InterPro" id="IPR023385">
    <property type="entry name" value="YopX-like_C"/>
</dbReference>